<evidence type="ECO:0000313" key="5">
    <source>
        <dbReference type="Proteomes" id="UP000306196"/>
    </source>
</evidence>
<dbReference type="InterPro" id="IPR017853">
    <property type="entry name" value="GH"/>
</dbReference>
<dbReference type="AlphaFoldDB" id="A0A5R8KFF2"/>
<dbReference type="RefSeq" id="WP_138085853.1">
    <property type="nucleotide sequence ID" value="NZ_VAUV01000006.1"/>
</dbReference>
<evidence type="ECO:0000259" key="3">
    <source>
        <dbReference type="Pfam" id="PF02449"/>
    </source>
</evidence>
<sequence>MKQFLFGLGVWFLTAAMMPAQTVGVRLLNEGMEIEAGSVGKLVLDYPKLFDEGQKVESKLIAREVGKESALLSYEGGSKLRLDVGKNGEVGVVFVERGADAKFLILEMQIPIGFNQGGSWKIGDKMAAFPVQKPEGNPHLFQGNAESLTVVNFEGRSLTVKPPGFSFLQLSDNREWNWPIFFWKSITPVEAHAAGGMTIELALGGDGKGAKPLVDLMGQSMRAEWADKVRDLEELKGDVAAEEKYFGGLPDFERDEFGGLQGSREKLGLKATGFFHVEKKEDGRWLLVNPVGNAFFHLGVCGFNPNDDYTLTKGRESAYEWLPESKGEFESVFRTGSEGTVVSFHLANQIRKYGAPFEANAYAARMIGRLRKWGFSSVGAFTDLSFGAEARKVAKFPGVAHLPINAWEKVLRIAGIHEVFDPFDEATRRQIEENMAAFLPAHADDPLIIGYYIVNEPIYEQIPVIVPSLKGSEHACKRRLVEWLTEKYGSVAKFNEAWGMKMGGFEELLEPGLPMTTDAAKADAVAFAEVFLEAYMTLVKESFRRHDPNHLLLGSRLQPATIKHEWICRVMGRHVDVMSFNYYTYGLDKEFLKQVHGWTGGKPMMLSEFFWSSPTDSGLTGGREVGSQQERGLAYRNYVEQAASLGFVVGTEWFTMVDQSVTGRWFSGFDGERANTGLISVVDRPWKGLLEEMMKAHRAVYPVWLGEQAPFSSKDPRFTTGE</sequence>
<comment type="caution">
    <text evidence="4">The sequence shown here is derived from an EMBL/GenBank/DDBJ whole genome shotgun (WGS) entry which is preliminary data.</text>
</comment>
<dbReference type="InterPro" id="IPR013529">
    <property type="entry name" value="Glyco_hydro_42_N"/>
</dbReference>
<dbReference type="GO" id="GO:0004565">
    <property type="term" value="F:beta-galactosidase activity"/>
    <property type="evidence" value="ECO:0007669"/>
    <property type="project" value="InterPro"/>
</dbReference>
<keyword evidence="1" id="KW-0378">Hydrolase</keyword>
<name>A0A5R8KFF2_9BACT</name>
<feature type="domain" description="Glycoside hydrolase family 42 N-terminal" evidence="3">
    <location>
        <begin position="428"/>
        <end position="585"/>
    </location>
</feature>
<dbReference type="OrthoDB" id="9760450at2"/>
<reference evidence="4 5" key="1">
    <citation type="submission" date="2019-05" db="EMBL/GenBank/DDBJ databases">
        <title>Verrucobacter flavum gen. nov., sp. nov. a new member of the family Verrucomicrobiaceae.</title>
        <authorList>
            <person name="Szuroczki S."/>
            <person name="Abbaszade G."/>
            <person name="Szabo A."/>
            <person name="Felfoldi T."/>
            <person name="Schumann P."/>
            <person name="Boka K."/>
            <person name="Keki Z."/>
            <person name="Toumi M."/>
            <person name="Toth E."/>
        </authorList>
    </citation>
    <scope>NUCLEOTIDE SEQUENCE [LARGE SCALE GENOMIC DNA]</scope>
    <source>
        <strain evidence="4 5">MG-N-17</strain>
    </source>
</reference>
<keyword evidence="2" id="KW-0326">Glycosidase</keyword>
<dbReference type="Gene3D" id="3.20.20.80">
    <property type="entry name" value="Glycosidases"/>
    <property type="match status" value="1"/>
</dbReference>
<proteinExistence type="predicted"/>
<keyword evidence="5" id="KW-1185">Reference proteome</keyword>
<dbReference type="Pfam" id="PF02449">
    <property type="entry name" value="Glyco_hydro_42"/>
    <property type="match status" value="1"/>
</dbReference>
<dbReference type="GO" id="GO:0009341">
    <property type="term" value="C:beta-galactosidase complex"/>
    <property type="evidence" value="ECO:0007669"/>
    <property type="project" value="InterPro"/>
</dbReference>
<gene>
    <name evidence="4" type="ORF">FEM03_08905</name>
</gene>
<protein>
    <recommendedName>
        <fullName evidence="3">Glycoside hydrolase family 42 N-terminal domain-containing protein</fullName>
    </recommendedName>
</protein>
<organism evidence="4 5">
    <name type="scientific">Phragmitibacter flavus</name>
    <dbReference type="NCBI Taxonomy" id="2576071"/>
    <lineage>
        <taxon>Bacteria</taxon>
        <taxon>Pseudomonadati</taxon>
        <taxon>Verrucomicrobiota</taxon>
        <taxon>Verrucomicrobiia</taxon>
        <taxon>Verrucomicrobiales</taxon>
        <taxon>Verrucomicrobiaceae</taxon>
        <taxon>Phragmitibacter</taxon>
    </lineage>
</organism>
<dbReference type="SUPFAM" id="SSF51445">
    <property type="entry name" value="(Trans)glycosidases"/>
    <property type="match status" value="1"/>
</dbReference>
<accession>A0A5R8KFF2</accession>
<dbReference type="Proteomes" id="UP000306196">
    <property type="component" value="Unassembled WGS sequence"/>
</dbReference>
<dbReference type="GO" id="GO:0005975">
    <property type="term" value="P:carbohydrate metabolic process"/>
    <property type="evidence" value="ECO:0007669"/>
    <property type="project" value="InterPro"/>
</dbReference>
<dbReference type="EMBL" id="VAUV01000006">
    <property type="protein sequence ID" value="TLD71024.1"/>
    <property type="molecule type" value="Genomic_DNA"/>
</dbReference>
<evidence type="ECO:0000313" key="4">
    <source>
        <dbReference type="EMBL" id="TLD71024.1"/>
    </source>
</evidence>
<evidence type="ECO:0000256" key="2">
    <source>
        <dbReference type="ARBA" id="ARBA00023295"/>
    </source>
</evidence>
<evidence type="ECO:0000256" key="1">
    <source>
        <dbReference type="ARBA" id="ARBA00022801"/>
    </source>
</evidence>